<dbReference type="GO" id="GO:0005886">
    <property type="term" value="C:plasma membrane"/>
    <property type="evidence" value="ECO:0007669"/>
    <property type="project" value="TreeGrafter"/>
</dbReference>
<dbReference type="EMBL" id="ML739153">
    <property type="protein sequence ID" value="KAE8351824.1"/>
    <property type="molecule type" value="Genomic_DNA"/>
</dbReference>
<feature type="transmembrane region" description="Helical" evidence="5">
    <location>
        <begin position="365"/>
        <end position="384"/>
    </location>
</feature>
<dbReference type="Pfam" id="PF07690">
    <property type="entry name" value="MFS_1"/>
    <property type="match status" value="1"/>
</dbReference>
<organism evidence="7 8">
    <name type="scientific">Aspergillus coremiiformis</name>
    <dbReference type="NCBI Taxonomy" id="138285"/>
    <lineage>
        <taxon>Eukaryota</taxon>
        <taxon>Fungi</taxon>
        <taxon>Dikarya</taxon>
        <taxon>Ascomycota</taxon>
        <taxon>Pezizomycotina</taxon>
        <taxon>Eurotiomycetes</taxon>
        <taxon>Eurotiomycetidae</taxon>
        <taxon>Eurotiales</taxon>
        <taxon>Aspergillaceae</taxon>
        <taxon>Aspergillus</taxon>
        <taxon>Aspergillus subgen. Circumdati</taxon>
    </lineage>
</organism>
<dbReference type="SUPFAM" id="SSF103473">
    <property type="entry name" value="MFS general substrate transporter"/>
    <property type="match status" value="1"/>
</dbReference>
<keyword evidence="4 5" id="KW-0472">Membrane</keyword>
<reference evidence="8" key="1">
    <citation type="submission" date="2019-04" db="EMBL/GenBank/DDBJ databases">
        <title>Friends and foes A comparative genomics studyof 23 Aspergillus species from section Flavi.</title>
        <authorList>
            <consortium name="DOE Joint Genome Institute"/>
            <person name="Kjaerbolling I."/>
            <person name="Vesth T."/>
            <person name="Frisvad J.C."/>
            <person name="Nybo J.L."/>
            <person name="Theobald S."/>
            <person name="Kildgaard S."/>
            <person name="Isbrandt T."/>
            <person name="Kuo A."/>
            <person name="Sato A."/>
            <person name="Lyhne E.K."/>
            <person name="Kogle M.E."/>
            <person name="Wiebenga A."/>
            <person name="Kun R.S."/>
            <person name="Lubbers R.J."/>
            <person name="Makela M.R."/>
            <person name="Barry K."/>
            <person name="Chovatia M."/>
            <person name="Clum A."/>
            <person name="Daum C."/>
            <person name="Haridas S."/>
            <person name="He G."/>
            <person name="LaButti K."/>
            <person name="Lipzen A."/>
            <person name="Mondo S."/>
            <person name="Riley R."/>
            <person name="Salamov A."/>
            <person name="Simmons B.A."/>
            <person name="Magnuson J.K."/>
            <person name="Henrissat B."/>
            <person name="Mortensen U.H."/>
            <person name="Larsen T.O."/>
            <person name="Devries R.P."/>
            <person name="Grigoriev I.V."/>
            <person name="Machida M."/>
            <person name="Baker S.E."/>
            <person name="Andersen M.R."/>
        </authorList>
    </citation>
    <scope>NUCLEOTIDE SEQUENCE [LARGE SCALE GENOMIC DNA]</scope>
    <source>
        <strain evidence="8">CBS 553.77</strain>
    </source>
</reference>
<dbReference type="InterPro" id="IPR020846">
    <property type="entry name" value="MFS_dom"/>
</dbReference>
<feature type="transmembrane region" description="Helical" evidence="5">
    <location>
        <begin position="286"/>
        <end position="306"/>
    </location>
</feature>
<keyword evidence="8" id="KW-1185">Reference proteome</keyword>
<comment type="subcellular location">
    <subcellularLocation>
        <location evidence="1">Membrane</location>
        <topology evidence="1">Multi-pass membrane protein</topology>
    </subcellularLocation>
</comment>
<protein>
    <submittedName>
        <fullName evidence="7">Major facilitator superfamily domain-containing protein</fullName>
    </submittedName>
</protein>
<feature type="transmembrane region" description="Helical" evidence="5">
    <location>
        <begin position="211"/>
        <end position="231"/>
    </location>
</feature>
<accession>A0A5N6Z2D5</accession>
<keyword evidence="3 5" id="KW-1133">Transmembrane helix</keyword>
<dbReference type="PANTHER" id="PTHR23502:SF30">
    <property type="entry name" value="TRANSPORTER, PUTATIVE (AFU_ORTHOLOGUE AFUA_8G04702)-RELATED"/>
    <property type="match status" value="1"/>
</dbReference>
<keyword evidence="2 5" id="KW-0812">Transmembrane</keyword>
<evidence type="ECO:0000313" key="7">
    <source>
        <dbReference type="EMBL" id="KAE8351824.1"/>
    </source>
</evidence>
<sequence length="500" mass="54318">MRGEDPERGSIDNIAFEGTPGTRVLIDQTDAEVIPLPHPTSSPDDPLNWGFRRKYTAQTLVLAWVFMLAAATLSTAVTYGPVIVELGASTMYLNVGAALSLLMLGICNLAFNPLALKFGRRHVYILSAIITAVSQVVIATCHTKATFIGGRILTGIGAAPFEQLPALSVDDQFFIHHRGFGLSLYTLALTMGSFLGPTATGFVVSSMGWRWVYWFYAIFIFAIAVLMFFGLEETGFPRHIHSGGNETEPHPPKTYWQKLKLMTPIPSSVSFWRTATNPFRLLADPIIWWCGIMYGFGVAWLTVMAVESTTIFTVYKFSPSSLGLTNLAPMIGAIFVVWVGGAGTDRFMVWKARKNGGIMEPETRLYSVFLAGPMMGAGLILYGVGAAHDVHWAGPIIGMGMIGSALPIAAEVSLGYVSESYPSLAGEATAAVISIRNVVGCGMTFAIAPWIQHNGLQNTFIAVGFLAFAVFYSGGLFIWKGKTFRRIGAKRYYAIVALKD</sequence>
<dbReference type="InterPro" id="IPR011701">
    <property type="entry name" value="MFS"/>
</dbReference>
<evidence type="ECO:0000313" key="8">
    <source>
        <dbReference type="Proteomes" id="UP000327118"/>
    </source>
</evidence>
<dbReference type="AlphaFoldDB" id="A0A5N6Z2D5"/>
<feature type="transmembrane region" description="Helical" evidence="5">
    <location>
        <begin position="429"/>
        <end position="448"/>
    </location>
</feature>
<dbReference type="InterPro" id="IPR036259">
    <property type="entry name" value="MFS_trans_sf"/>
</dbReference>
<feature type="transmembrane region" description="Helical" evidence="5">
    <location>
        <begin position="91"/>
        <end position="111"/>
    </location>
</feature>
<evidence type="ECO:0000256" key="2">
    <source>
        <dbReference type="ARBA" id="ARBA00022692"/>
    </source>
</evidence>
<evidence type="ECO:0000259" key="6">
    <source>
        <dbReference type="PROSITE" id="PS50850"/>
    </source>
</evidence>
<evidence type="ECO:0000256" key="1">
    <source>
        <dbReference type="ARBA" id="ARBA00004141"/>
    </source>
</evidence>
<feature type="domain" description="Major facilitator superfamily (MFS) profile" evidence="6">
    <location>
        <begin position="55"/>
        <end position="482"/>
    </location>
</feature>
<dbReference type="PROSITE" id="PS50850">
    <property type="entry name" value="MFS"/>
    <property type="match status" value="1"/>
</dbReference>
<feature type="transmembrane region" description="Helical" evidence="5">
    <location>
        <begin position="396"/>
        <end position="417"/>
    </location>
</feature>
<feature type="transmembrane region" description="Helical" evidence="5">
    <location>
        <begin position="460"/>
        <end position="479"/>
    </location>
</feature>
<feature type="transmembrane region" description="Helical" evidence="5">
    <location>
        <begin position="60"/>
        <end position="79"/>
    </location>
</feature>
<dbReference type="PANTHER" id="PTHR23502">
    <property type="entry name" value="MAJOR FACILITATOR SUPERFAMILY"/>
    <property type="match status" value="1"/>
</dbReference>
<evidence type="ECO:0000256" key="5">
    <source>
        <dbReference type="SAM" id="Phobius"/>
    </source>
</evidence>
<evidence type="ECO:0000256" key="3">
    <source>
        <dbReference type="ARBA" id="ARBA00022989"/>
    </source>
</evidence>
<gene>
    <name evidence="7" type="ORF">BDV28DRAFT_158405</name>
</gene>
<feature type="transmembrane region" description="Helical" evidence="5">
    <location>
        <begin position="326"/>
        <end position="344"/>
    </location>
</feature>
<dbReference type="Proteomes" id="UP000327118">
    <property type="component" value="Unassembled WGS sequence"/>
</dbReference>
<dbReference type="OrthoDB" id="5215911at2759"/>
<proteinExistence type="predicted"/>
<evidence type="ECO:0000256" key="4">
    <source>
        <dbReference type="ARBA" id="ARBA00023136"/>
    </source>
</evidence>
<dbReference type="GO" id="GO:0022857">
    <property type="term" value="F:transmembrane transporter activity"/>
    <property type="evidence" value="ECO:0007669"/>
    <property type="project" value="InterPro"/>
</dbReference>
<name>A0A5N6Z2D5_9EURO</name>
<dbReference type="Gene3D" id="1.20.1250.20">
    <property type="entry name" value="MFS general substrate transporter like domains"/>
    <property type="match status" value="1"/>
</dbReference>
<feature type="transmembrane region" description="Helical" evidence="5">
    <location>
        <begin position="182"/>
        <end position="205"/>
    </location>
</feature>